<accession>A0ABT5B2F5</accession>
<protein>
    <submittedName>
        <fullName evidence="1">Uncharacterized protein</fullName>
    </submittedName>
</protein>
<name>A0ABT5B2F5_9BACT</name>
<proteinExistence type="predicted"/>
<evidence type="ECO:0000313" key="1">
    <source>
        <dbReference type="EMBL" id="MDC0667709.1"/>
    </source>
</evidence>
<dbReference type="EMBL" id="JAQNDN010000002">
    <property type="protein sequence ID" value="MDC0667709.1"/>
    <property type="molecule type" value="Genomic_DNA"/>
</dbReference>
<evidence type="ECO:0000313" key="2">
    <source>
        <dbReference type="Proteomes" id="UP001217838"/>
    </source>
</evidence>
<gene>
    <name evidence="1" type="ORF">POL58_08175</name>
</gene>
<reference evidence="1 2" key="1">
    <citation type="submission" date="2022-11" db="EMBL/GenBank/DDBJ databases">
        <title>Minimal conservation of predation-associated metabolite biosynthetic gene clusters underscores biosynthetic potential of Myxococcota including descriptions for ten novel species: Archangium lansinium sp. nov., Myxococcus landrumus sp. nov., Nannocystis bai.</title>
        <authorList>
            <person name="Ahearne A."/>
            <person name="Stevens C."/>
            <person name="Dowd S."/>
        </authorList>
    </citation>
    <scope>NUCLEOTIDE SEQUENCE [LARGE SCALE GENOMIC DNA]</scope>
    <source>
        <strain evidence="1 2">NCELM</strain>
    </source>
</reference>
<comment type="caution">
    <text evidence="1">The sequence shown here is derived from an EMBL/GenBank/DDBJ whole genome shotgun (WGS) entry which is preliminary data.</text>
</comment>
<organism evidence="1 2">
    <name type="scientific">Nannocystis radixulma</name>
    <dbReference type="NCBI Taxonomy" id="2995305"/>
    <lineage>
        <taxon>Bacteria</taxon>
        <taxon>Pseudomonadati</taxon>
        <taxon>Myxococcota</taxon>
        <taxon>Polyangia</taxon>
        <taxon>Nannocystales</taxon>
        <taxon>Nannocystaceae</taxon>
        <taxon>Nannocystis</taxon>
    </lineage>
</organism>
<dbReference type="Proteomes" id="UP001217838">
    <property type="component" value="Unassembled WGS sequence"/>
</dbReference>
<keyword evidence="2" id="KW-1185">Reference proteome</keyword>
<sequence length="306" mass="33247">MGLFDSYCAVSGLSLTSVRHAVAVPLAPASAGGWRVAGEPVVGPPDRGGSLDVPRPPVAPFALIAEPVYGAIESQHRDVFAWLAARGLALVPDAPDGRQHRDGEVFLGHADARHRFAGEPWMLSMLDECARWYQRQPFAGNHGRDWLLGADRCWYGLATAWARVAFATREAALAGVADIAWQLFSDEDLRATPYVRLLAVERGRVREVDLAPSIRLRNGDVTASFADPAACAELYLAGDPDIEPTFEVDLEAVEAATPPLDGLAARPHEQVYVPLPWGVEPTWIHEDERFAGVALFAGVRGDQRTR</sequence>
<dbReference type="RefSeq" id="WP_271995995.1">
    <property type="nucleotide sequence ID" value="NZ_JAQNDN010000002.1"/>
</dbReference>